<dbReference type="Gene3D" id="3.30.720.110">
    <property type="match status" value="1"/>
</dbReference>
<dbReference type="InterPro" id="IPR029068">
    <property type="entry name" value="Glyas_Bleomycin-R_OHBP_Dase"/>
</dbReference>
<sequence>MANPVKKIPDGYTAVTPYLTIRGAARAIEFYKQAFGAEEVMRLASPDGRVMHAEIHIGGAVLMLHDEAPQCQAFSPQTLGGSPCSVILYVEDVDAVVKRAVEAGATLTMEVADQFYGDRAGALRDPFGHRWHVATHVRDVPEEEIRGCVARMFETAQT</sequence>
<dbReference type="PANTHER" id="PTHR34109:SF1">
    <property type="entry name" value="VOC DOMAIN-CONTAINING PROTEIN"/>
    <property type="match status" value="1"/>
</dbReference>
<reference evidence="2 3" key="1">
    <citation type="submission" date="2020-04" db="EMBL/GenBank/DDBJ databases">
        <title>Azohydromonas sp. isolated from soil.</title>
        <authorList>
            <person name="Dahal R.H."/>
        </authorList>
    </citation>
    <scope>NUCLEOTIDE SEQUENCE [LARGE SCALE GENOMIC DNA]</scope>
    <source>
        <strain evidence="2 3">G-1-1-14</strain>
    </source>
</reference>
<dbReference type="RefSeq" id="WP_169163218.1">
    <property type="nucleotide sequence ID" value="NZ_JABBFW010000030.1"/>
</dbReference>
<dbReference type="PROSITE" id="PS51819">
    <property type="entry name" value="VOC"/>
    <property type="match status" value="1"/>
</dbReference>
<dbReference type="SUPFAM" id="SSF54593">
    <property type="entry name" value="Glyoxalase/Bleomycin resistance protein/Dihydroxybiphenyl dioxygenase"/>
    <property type="match status" value="1"/>
</dbReference>
<keyword evidence="3" id="KW-1185">Reference proteome</keyword>
<dbReference type="Gene3D" id="3.30.720.120">
    <property type="match status" value="1"/>
</dbReference>
<accession>A0A848FJC8</accession>
<protein>
    <submittedName>
        <fullName evidence="2">VOC family protein</fullName>
    </submittedName>
</protein>
<dbReference type="CDD" id="cd07246">
    <property type="entry name" value="VOC_like"/>
    <property type="match status" value="1"/>
</dbReference>
<dbReference type="AlphaFoldDB" id="A0A848FJC8"/>
<name>A0A848FJC8_9BURK</name>
<evidence type="ECO:0000259" key="1">
    <source>
        <dbReference type="PROSITE" id="PS51819"/>
    </source>
</evidence>
<dbReference type="PANTHER" id="PTHR34109">
    <property type="entry name" value="BNAUNNG04460D PROTEIN-RELATED"/>
    <property type="match status" value="1"/>
</dbReference>
<dbReference type="Proteomes" id="UP000574067">
    <property type="component" value="Unassembled WGS sequence"/>
</dbReference>
<organism evidence="2 3">
    <name type="scientific">Azohydromonas caseinilytica</name>
    <dbReference type="NCBI Taxonomy" id="2728836"/>
    <lineage>
        <taxon>Bacteria</taxon>
        <taxon>Pseudomonadati</taxon>
        <taxon>Pseudomonadota</taxon>
        <taxon>Betaproteobacteria</taxon>
        <taxon>Burkholderiales</taxon>
        <taxon>Sphaerotilaceae</taxon>
        <taxon>Azohydromonas</taxon>
    </lineage>
</organism>
<dbReference type="InterPro" id="IPR004360">
    <property type="entry name" value="Glyas_Fos-R_dOase_dom"/>
</dbReference>
<gene>
    <name evidence="2" type="ORF">HHL10_25455</name>
</gene>
<comment type="caution">
    <text evidence="2">The sequence shown here is derived from an EMBL/GenBank/DDBJ whole genome shotgun (WGS) entry which is preliminary data.</text>
</comment>
<dbReference type="InterPro" id="IPR037523">
    <property type="entry name" value="VOC_core"/>
</dbReference>
<evidence type="ECO:0000313" key="3">
    <source>
        <dbReference type="Proteomes" id="UP000574067"/>
    </source>
</evidence>
<dbReference type="Pfam" id="PF00903">
    <property type="entry name" value="Glyoxalase"/>
    <property type="match status" value="1"/>
</dbReference>
<evidence type="ECO:0000313" key="2">
    <source>
        <dbReference type="EMBL" id="NML18320.1"/>
    </source>
</evidence>
<feature type="domain" description="VOC" evidence="1">
    <location>
        <begin position="11"/>
        <end position="136"/>
    </location>
</feature>
<proteinExistence type="predicted"/>
<dbReference type="EMBL" id="JABBFW010000030">
    <property type="protein sequence ID" value="NML18320.1"/>
    <property type="molecule type" value="Genomic_DNA"/>
</dbReference>